<evidence type="ECO:0000313" key="6">
    <source>
        <dbReference type="EMBL" id="MDM5284851.1"/>
    </source>
</evidence>
<feature type="domain" description="Alcohol dehydrogenase iron-type/glycerol dehydrogenase GldA" evidence="4">
    <location>
        <begin position="10"/>
        <end position="177"/>
    </location>
</feature>
<dbReference type="InterPro" id="IPR039697">
    <property type="entry name" value="Alcohol_dehydrogenase_Fe"/>
</dbReference>
<organism evidence="6 7">
    <name type="scientific">Peribacillus frigoritolerans</name>
    <dbReference type="NCBI Taxonomy" id="450367"/>
    <lineage>
        <taxon>Bacteria</taxon>
        <taxon>Bacillati</taxon>
        <taxon>Bacillota</taxon>
        <taxon>Bacilli</taxon>
        <taxon>Bacillales</taxon>
        <taxon>Bacillaceae</taxon>
        <taxon>Peribacillus</taxon>
    </lineage>
</organism>
<dbReference type="SUPFAM" id="SSF56796">
    <property type="entry name" value="Dehydroquinate synthase-like"/>
    <property type="match status" value="1"/>
</dbReference>
<dbReference type="AlphaFoldDB" id="A0AAJ1QNI5"/>
<dbReference type="EMBL" id="JAUCFI010000003">
    <property type="protein sequence ID" value="MDM5284851.1"/>
    <property type="molecule type" value="Genomic_DNA"/>
</dbReference>
<dbReference type="PANTHER" id="PTHR11496">
    <property type="entry name" value="ALCOHOL DEHYDROGENASE"/>
    <property type="match status" value="1"/>
</dbReference>
<reference evidence="6" key="1">
    <citation type="submission" date="2023-06" db="EMBL/GenBank/DDBJ databases">
        <title>Comparative genomics of Bacillaceae isolates and their secondary metabolite potential.</title>
        <authorList>
            <person name="Song L."/>
            <person name="Nielsen L.J."/>
            <person name="Mohite O."/>
            <person name="Xu X."/>
            <person name="Weber T."/>
            <person name="Kovacs A.T."/>
        </authorList>
    </citation>
    <scope>NUCLEOTIDE SEQUENCE</scope>
    <source>
        <strain evidence="6">G1S1</strain>
    </source>
</reference>
<evidence type="ECO:0000256" key="3">
    <source>
        <dbReference type="ARBA" id="ARBA00023027"/>
    </source>
</evidence>
<keyword evidence="2 6" id="KW-0560">Oxidoreductase</keyword>
<dbReference type="PROSITE" id="PS00060">
    <property type="entry name" value="ADH_IRON_2"/>
    <property type="match status" value="1"/>
</dbReference>
<gene>
    <name evidence="6" type="ORF">QUF85_16340</name>
</gene>
<keyword evidence="3" id="KW-0520">NAD</keyword>
<comment type="caution">
    <text evidence="6">The sequence shown here is derived from an EMBL/GenBank/DDBJ whole genome shotgun (WGS) entry which is preliminary data.</text>
</comment>
<dbReference type="InterPro" id="IPR001670">
    <property type="entry name" value="ADH_Fe/GldA"/>
</dbReference>
<dbReference type="FunFam" id="3.40.50.1970:FF:000003">
    <property type="entry name" value="Alcohol dehydrogenase, iron-containing"/>
    <property type="match status" value="1"/>
</dbReference>
<dbReference type="EC" id="1.1.1.-" evidence="6"/>
<feature type="domain" description="Fe-containing alcohol dehydrogenase-like C-terminal" evidence="5">
    <location>
        <begin position="188"/>
        <end position="381"/>
    </location>
</feature>
<evidence type="ECO:0000259" key="5">
    <source>
        <dbReference type="Pfam" id="PF25137"/>
    </source>
</evidence>
<evidence type="ECO:0000256" key="1">
    <source>
        <dbReference type="ARBA" id="ARBA00007358"/>
    </source>
</evidence>
<dbReference type="Gene3D" id="1.20.1090.10">
    <property type="entry name" value="Dehydroquinate synthase-like - alpha domain"/>
    <property type="match status" value="1"/>
</dbReference>
<sequence>MYQSFEFHLPTKIYFGYNKINELNNIPFKVKRAFIVTDNGVLKSGLIENVTKILEDNHISYVIYDEVEPDPSVETVDKAAHGFQQEECDALIAIGGGSPIDTAKGVRVIAGNGGSIRDYAGVNLIKQSSNIPLIAIPTTSGTGSEVTMFAVFSDWEENRKVTVTSPFIAPDISIVDPKMTMTAPTKITAASGFDAFAHGAESFVSRISQPASDALALSAMRTVSKYLRRAVFNGNDVEARIKMAEASLLAGMAFNQSFLGLTHAIGSALSGYAHVSHGVAIGLLLPEVIRRNSISLVDKHVEMASVFRVTDSSLPGWKITDQLIEDVTKLRNDIGLPQKLQQVGVKEEQLKGIAHDSVKSGMWKFNPWLATEEEILDLLKVLF</sequence>
<dbReference type="InterPro" id="IPR018211">
    <property type="entry name" value="ADH_Fe_CS"/>
</dbReference>
<accession>A0AAJ1QNI5</accession>
<evidence type="ECO:0000256" key="2">
    <source>
        <dbReference type="ARBA" id="ARBA00023002"/>
    </source>
</evidence>
<dbReference type="GO" id="GO:0046872">
    <property type="term" value="F:metal ion binding"/>
    <property type="evidence" value="ECO:0007669"/>
    <property type="project" value="InterPro"/>
</dbReference>
<dbReference type="PROSITE" id="PS00913">
    <property type="entry name" value="ADH_IRON_1"/>
    <property type="match status" value="1"/>
</dbReference>
<dbReference type="Proteomes" id="UP001238973">
    <property type="component" value="Unassembled WGS sequence"/>
</dbReference>
<proteinExistence type="inferred from homology"/>
<dbReference type="CDD" id="cd08551">
    <property type="entry name" value="Fe-ADH"/>
    <property type="match status" value="1"/>
</dbReference>
<comment type="similarity">
    <text evidence="1">Belongs to the iron-containing alcohol dehydrogenase family.</text>
</comment>
<name>A0AAJ1QNI5_9BACI</name>
<dbReference type="Pfam" id="PF00465">
    <property type="entry name" value="Fe-ADH"/>
    <property type="match status" value="1"/>
</dbReference>
<dbReference type="Pfam" id="PF25137">
    <property type="entry name" value="ADH_Fe_C"/>
    <property type="match status" value="1"/>
</dbReference>
<dbReference type="RefSeq" id="WP_289350211.1">
    <property type="nucleotide sequence ID" value="NZ_JAUCFI010000003.1"/>
</dbReference>
<dbReference type="FunFam" id="1.20.1090.10:FF:000001">
    <property type="entry name" value="Aldehyde-alcohol dehydrogenase"/>
    <property type="match status" value="1"/>
</dbReference>
<protein>
    <submittedName>
        <fullName evidence="6">Iron-containing alcohol dehydrogenase</fullName>
        <ecNumber evidence="6">1.1.1.-</ecNumber>
    </submittedName>
</protein>
<dbReference type="PANTHER" id="PTHR11496:SF102">
    <property type="entry name" value="ALCOHOL DEHYDROGENASE 4"/>
    <property type="match status" value="1"/>
</dbReference>
<dbReference type="Gene3D" id="3.40.50.1970">
    <property type="match status" value="1"/>
</dbReference>
<evidence type="ECO:0000259" key="4">
    <source>
        <dbReference type="Pfam" id="PF00465"/>
    </source>
</evidence>
<dbReference type="GO" id="GO:0004022">
    <property type="term" value="F:alcohol dehydrogenase (NAD+) activity"/>
    <property type="evidence" value="ECO:0007669"/>
    <property type="project" value="TreeGrafter"/>
</dbReference>
<evidence type="ECO:0000313" key="7">
    <source>
        <dbReference type="Proteomes" id="UP001238973"/>
    </source>
</evidence>
<dbReference type="InterPro" id="IPR056798">
    <property type="entry name" value="ADH_Fe_C"/>
</dbReference>